<sequence>MHVCAYARVCLLLRNLRSVSRRKCLAVCRNLLKWHSLSVAGKQPPAPVPACSLFTLFVSVNTRVLFHISHLSSHLSLSLSLTVWPRSCSSIGLEVCNHPLTLLLSQSLPGQTDPRIGKYPPLNVNRLSSLNVCWCSLPHAHQVPLSRRE</sequence>
<keyword evidence="2" id="KW-1185">Reference proteome</keyword>
<dbReference type="EMBL" id="JAYMGO010000005">
    <property type="protein sequence ID" value="KAL1273827.1"/>
    <property type="molecule type" value="Genomic_DNA"/>
</dbReference>
<proteinExistence type="predicted"/>
<dbReference type="Proteomes" id="UP001558613">
    <property type="component" value="Unassembled WGS sequence"/>
</dbReference>
<gene>
    <name evidence="1" type="ORF">QQF64_026641</name>
</gene>
<evidence type="ECO:0000313" key="1">
    <source>
        <dbReference type="EMBL" id="KAL1273827.1"/>
    </source>
</evidence>
<organism evidence="1 2">
    <name type="scientific">Cirrhinus molitorella</name>
    <name type="common">mud carp</name>
    <dbReference type="NCBI Taxonomy" id="172907"/>
    <lineage>
        <taxon>Eukaryota</taxon>
        <taxon>Metazoa</taxon>
        <taxon>Chordata</taxon>
        <taxon>Craniata</taxon>
        <taxon>Vertebrata</taxon>
        <taxon>Euteleostomi</taxon>
        <taxon>Actinopterygii</taxon>
        <taxon>Neopterygii</taxon>
        <taxon>Teleostei</taxon>
        <taxon>Ostariophysi</taxon>
        <taxon>Cypriniformes</taxon>
        <taxon>Cyprinidae</taxon>
        <taxon>Labeoninae</taxon>
        <taxon>Labeonini</taxon>
        <taxon>Cirrhinus</taxon>
    </lineage>
</organism>
<reference evidence="1 2" key="1">
    <citation type="submission" date="2023-09" db="EMBL/GenBank/DDBJ databases">
        <authorList>
            <person name="Wang M."/>
        </authorList>
    </citation>
    <scope>NUCLEOTIDE SEQUENCE [LARGE SCALE GENOMIC DNA]</scope>
    <source>
        <strain evidence="1">GT-2023</strain>
        <tissue evidence="1">Liver</tissue>
    </source>
</reference>
<comment type="caution">
    <text evidence="1">The sequence shown here is derived from an EMBL/GenBank/DDBJ whole genome shotgun (WGS) entry which is preliminary data.</text>
</comment>
<protein>
    <submittedName>
        <fullName evidence="1">Uncharacterized protein</fullName>
    </submittedName>
</protein>
<accession>A0ABR3NA68</accession>
<evidence type="ECO:0000313" key="2">
    <source>
        <dbReference type="Proteomes" id="UP001558613"/>
    </source>
</evidence>
<name>A0ABR3NA68_9TELE</name>